<reference evidence="2" key="1">
    <citation type="submission" date="2021-01" db="EMBL/GenBank/DDBJ databases">
        <authorList>
            <consortium name="Genoscope - CEA"/>
            <person name="William W."/>
        </authorList>
    </citation>
    <scope>NUCLEOTIDE SEQUENCE</scope>
</reference>
<organism evidence="2">
    <name type="scientific">Brassica napus</name>
    <name type="common">Rape</name>
    <dbReference type="NCBI Taxonomy" id="3708"/>
    <lineage>
        <taxon>Eukaryota</taxon>
        <taxon>Viridiplantae</taxon>
        <taxon>Streptophyta</taxon>
        <taxon>Embryophyta</taxon>
        <taxon>Tracheophyta</taxon>
        <taxon>Spermatophyta</taxon>
        <taxon>Magnoliopsida</taxon>
        <taxon>eudicotyledons</taxon>
        <taxon>Gunneridae</taxon>
        <taxon>Pentapetalae</taxon>
        <taxon>rosids</taxon>
        <taxon>malvids</taxon>
        <taxon>Brassicales</taxon>
        <taxon>Brassicaceae</taxon>
        <taxon>Brassiceae</taxon>
        <taxon>Brassica</taxon>
    </lineage>
</organism>
<feature type="compositionally biased region" description="Gly residues" evidence="1">
    <location>
        <begin position="8"/>
        <end position="21"/>
    </location>
</feature>
<accession>A0A816VEQ2</accession>
<sequence length="139" mass="14520">MDSDRGGFGDIGGGIGAGGQQDKGQIKRMDSDSEDVDGVGGCGGAGGGIGAGGIGAGGNRGKKGLNPYKHLAADIRKERLPPQDDLPPPPLRIWYNFLIRTSVFAITIAKSDPEHDEEASSQGGFRFVVRAIIFHSTKR</sequence>
<gene>
    <name evidence="2" type="ORF">DARMORV10_A03P08130.1</name>
</gene>
<evidence type="ECO:0000256" key="1">
    <source>
        <dbReference type="SAM" id="MobiDB-lite"/>
    </source>
</evidence>
<dbReference type="Proteomes" id="UP001295469">
    <property type="component" value="Chromosome A03"/>
</dbReference>
<dbReference type="EMBL" id="HG994357">
    <property type="protein sequence ID" value="CAF2119993.1"/>
    <property type="molecule type" value="Genomic_DNA"/>
</dbReference>
<name>A0A816VEQ2_BRANA</name>
<proteinExistence type="predicted"/>
<protein>
    <submittedName>
        <fullName evidence="2">(rape) hypothetical protein</fullName>
    </submittedName>
</protein>
<evidence type="ECO:0000313" key="2">
    <source>
        <dbReference type="EMBL" id="CAF2119993.1"/>
    </source>
</evidence>
<feature type="region of interest" description="Disordered" evidence="1">
    <location>
        <begin position="1"/>
        <end position="42"/>
    </location>
</feature>
<dbReference type="AlphaFoldDB" id="A0A816VEQ2"/>